<proteinExistence type="predicted"/>
<keyword evidence="2" id="KW-1185">Reference proteome</keyword>
<name>A0ACB8HZM4_CITSI</name>
<accession>A0ACB8HZM4</accession>
<organism evidence="1 2">
    <name type="scientific">Citrus sinensis</name>
    <name type="common">Sweet orange</name>
    <name type="synonym">Citrus aurantium var. sinensis</name>
    <dbReference type="NCBI Taxonomy" id="2711"/>
    <lineage>
        <taxon>Eukaryota</taxon>
        <taxon>Viridiplantae</taxon>
        <taxon>Streptophyta</taxon>
        <taxon>Embryophyta</taxon>
        <taxon>Tracheophyta</taxon>
        <taxon>Spermatophyta</taxon>
        <taxon>Magnoliopsida</taxon>
        <taxon>eudicotyledons</taxon>
        <taxon>Gunneridae</taxon>
        <taxon>Pentapetalae</taxon>
        <taxon>rosids</taxon>
        <taxon>malvids</taxon>
        <taxon>Sapindales</taxon>
        <taxon>Rutaceae</taxon>
        <taxon>Aurantioideae</taxon>
        <taxon>Citrus</taxon>
    </lineage>
</organism>
<protein>
    <submittedName>
        <fullName evidence="1">Kinesin-like protein KIN-7O</fullName>
    </submittedName>
</protein>
<dbReference type="EMBL" id="CM039178">
    <property type="protein sequence ID" value="KAH9680262.1"/>
    <property type="molecule type" value="Genomic_DNA"/>
</dbReference>
<dbReference type="Proteomes" id="UP000829398">
    <property type="component" value="Chromosome 9"/>
</dbReference>
<comment type="caution">
    <text evidence="1">The sequence shown here is derived from an EMBL/GenBank/DDBJ whole genome shotgun (WGS) entry which is preliminary data.</text>
</comment>
<evidence type="ECO:0000313" key="1">
    <source>
        <dbReference type="EMBL" id="KAH9680262.1"/>
    </source>
</evidence>
<evidence type="ECO:0000313" key="2">
    <source>
        <dbReference type="Proteomes" id="UP000829398"/>
    </source>
</evidence>
<sequence length="1374" mass="153933">MERIHVTVRARPLSPEDAKSSPWRIVGNSIVIPNHSSKFEFDRIFDQDCKTLEVYEARTRDIVAAAVRGFNGTVFAYGQTNSGKTHTMRGSLTEPGVIPRAVHDLFDIIQGEVDREFLLRMSYMEIYNEDINDLLAPDHRKLQIHESLERGIYVAGLREEIVASPQQVLNLMDFGESHRHIGETNMNLHSSRSHTIFRMIIESRDKTEDDNNDNSCDAVRVSVLNLVDLAGSERAAKTGAEGVRLKEGSHINKSLMTLGTVIKKLSEGAESQGGHVPYRDSKLTRILQPALGGNANTAIICNITLAQIHADETKSSLQFASRALCVTNCARVNEILTDAALLKRQKKEIEELRAKLQACTIHILPASHSEHLEEEILRLRNTLLQSELERERIALELEEEKKAQAEREKVLQEQAKKIKNLSSMVLYSNRDENHERTKKNKRRDTWCPGNLSRESLQEVYSNVHLKASAVKSTRTEREMGPLLPFEELVNETEMEDESCKQDEDGRSYSSEDCNLPDPCALLNITSRRKVPLKKQSSFVEDNELLELQAEYEDLLLKFESHRTKSEMQIDFLTRKLAEVDCFCNLKCDDSSTYYVNECAPYGDKNASIRESEANLVIKQLQEKIKMLEEQKSSSRQNLDSLIELAMERDICASEKFDELREELLNAREEAKAAEERLASSESVGGMDVSLFIFVGNFVTVIKLLEVQEIVYELQSAKEVVDSALSLVDEGFKSLSAIYNEFLEFKALVGHISGQQHSIICEYEKLHCCMRKKVSEVEREKEFSEQQNMENLDLLTQIQTLENELSYLSSSSLAREKESLRKDLEKTKSKLKETECKLKNAVQEKTKLEGEKAFAEREVKRLHGQNTLLERDITKLDSLAGRRRDSVVDKTSKMFDPKRGKSPGVPYELMQEDYKKLEILAFEMETAIASLEEQLAAASREREEALSRNENLASELEAMSERFIKSSTELNILREEVSGLRLGIEESKLDEQKMQSSIKILYEEKEELAMQLTDSLLEMEEEKAIWSAKEKASIEAIEEKAKLYNAECASLLKGMLKVRNELESCREECMYLRERLASSEEEAKLEKKCRDPGTMAAKKVDLLEEKLETEIGSLKATIDERFNNVQQKFSSLEAMLKLTELHLNPPLAVSIGQGGVAGEGSGNTKLVLSNGTEGGGPKTTSLAQPGATVHGRFGGGEVSLGDLRPRGAFPGIGQVAGLGDSVAFGGDARPGQAEFWAGQGRFGPRQGCCGPGQAGFGPGLGGFGSRQVKFRGRWPGGGVTGEKGSSYDWNAAGEGFQPNMGLERTVMEYRERFELLSGRLGEVSKAVLEGNFMKGLKSEIRAALRLLRPRGLGESMELAQMIADKDTAAVSWIPP</sequence>
<gene>
    <name evidence="1" type="ORF">KPL71_026490</name>
</gene>
<reference evidence="2" key="1">
    <citation type="journal article" date="2023" name="Hortic. Res.">
        <title>A chromosome-level phased genome enabling allele-level studies in sweet orange: a case study on citrus Huanglongbing tolerance.</title>
        <authorList>
            <person name="Wu B."/>
            <person name="Yu Q."/>
            <person name="Deng Z."/>
            <person name="Duan Y."/>
            <person name="Luo F."/>
            <person name="Gmitter F. Jr."/>
        </authorList>
    </citation>
    <scope>NUCLEOTIDE SEQUENCE [LARGE SCALE GENOMIC DNA]</scope>
    <source>
        <strain evidence="2">cv. Valencia</strain>
    </source>
</reference>